<dbReference type="PROSITE" id="PS50011">
    <property type="entry name" value="PROTEIN_KINASE_DOM"/>
    <property type="match status" value="1"/>
</dbReference>
<keyword evidence="5" id="KW-0067">ATP-binding</keyword>
<dbReference type="PROSITE" id="PS00108">
    <property type="entry name" value="PROTEIN_KINASE_ST"/>
    <property type="match status" value="1"/>
</dbReference>
<dbReference type="Gene3D" id="1.10.510.10">
    <property type="entry name" value="Transferase(Phosphotransferase) domain 1"/>
    <property type="match status" value="1"/>
</dbReference>
<evidence type="ECO:0000256" key="3">
    <source>
        <dbReference type="ARBA" id="ARBA00022741"/>
    </source>
</evidence>
<dbReference type="PANTHER" id="PTHR43895:SF33">
    <property type="entry name" value="PROTEIN KINASE DOMAIN-CONTAINING PROTEIN"/>
    <property type="match status" value="1"/>
</dbReference>
<dbReference type="Pfam" id="PF00069">
    <property type="entry name" value="Pkinase"/>
    <property type="match status" value="1"/>
</dbReference>
<name>A0A8S0PNI3_OLEEU</name>
<dbReference type="GO" id="GO:0004674">
    <property type="term" value="F:protein serine/threonine kinase activity"/>
    <property type="evidence" value="ECO:0007669"/>
    <property type="project" value="UniProtKB-KW"/>
</dbReference>
<keyword evidence="2" id="KW-0808">Transferase</keyword>
<keyword evidence="1" id="KW-0723">Serine/threonine-protein kinase</keyword>
<dbReference type="SUPFAM" id="SSF56112">
    <property type="entry name" value="Protein kinase-like (PK-like)"/>
    <property type="match status" value="1"/>
</dbReference>
<dbReference type="InterPro" id="IPR008271">
    <property type="entry name" value="Ser/Thr_kinase_AS"/>
</dbReference>
<dbReference type="EMBL" id="CACTIH010000148">
    <property type="protein sequence ID" value="CAA2955376.1"/>
    <property type="molecule type" value="Genomic_DNA"/>
</dbReference>
<evidence type="ECO:0000256" key="1">
    <source>
        <dbReference type="ARBA" id="ARBA00022527"/>
    </source>
</evidence>
<dbReference type="Proteomes" id="UP000594638">
    <property type="component" value="Unassembled WGS sequence"/>
</dbReference>
<reference evidence="7 8" key="1">
    <citation type="submission" date="2019-12" db="EMBL/GenBank/DDBJ databases">
        <authorList>
            <person name="Alioto T."/>
            <person name="Alioto T."/>
            <person name="Gomez Garrido J."/>
        </authorList>
    </citation>
    <scope>NUCLEOTIDE SEQUENCE [LARGE SCALE GENOMIC DNA]</scope>
</reference>
<dbReference type="InterPro" id="IPR000719">
    <property type="entry name" value="Prot_kinase_dom"/>
</dbReference>
<accession>A0A8S0PNI3</accession>
<evidence type="ECO:0000256" key="5">
    <source>
        <dbReference type="ARBA" id="ARBA00022840"/>
    </source>
</evidence>
<evidence type="ECO:0000313" key="7">
    <source>
        <dbReference type="EMBL" id="CAA2955376.1"/>
    </source>
</evidence>
<evidence type="ECO:0000313" key="8">
    <source>
        <dbReference type="Proteomes" id="UP000594638"/>
    </source>
</evidence>
<evidence type="ECO:0000259" key="6">
    <source>
        <dbReference type="PROSITE" id="PS50011"/>
    </source>
</evidence>
<gene>
    <name evidence="7" type="ORF">OLEA9_A028976</name>
</gene>
<organism evidence="7 8">
    <name type="scientific">Olea europaea subsp. europaea</name>
    <dbReference type="NCBI Taxonomy" id="158383"/>
    <lineage>
        <taxon>Eukaryota</taxon>
        <taxon>Viridiplantae</taxon>
        <taxon>Streptophyta</taxon>
        <taxon>Embryophyta</taxon>
        <taxon>Tracheophyta</taxon>
        <taxon>Spermatophyta</taxon>
        <taxon>Magnoliopsida</taxon>
        <taxon>eudicotyledons</taxon>
        <taxon>Gunneridae</taxon>
        <taxon>Pentapetalae</taxon>
        <taxon>asterids</taxon>
        <taxon>lamiids</taxon>
        <taxon>Lamiales</taxon>
        <taxon>Oleaceae</taxon>
        <taxon>Oleeae</taxon>
        <taxon>Olea</taxon>
    </lineage>
</organism>
<dbReference type="GO" id="GO:0007165">
    <property type="term" value="P:signal transduction"/>
    <property type="evidence" value="ECO:0007669"/>
    <property type="project" value="TreeGrafter"/>
</dbReference>
<keyword evidence="8" id="KW-1185">Reference proteome</keyword>
<proteinExistence type="predicted"/>
<comment type="caution">
    <text evidence="7">The sequence shown here is derived from an EMBL/GenBank/DDBJ whole genome shotgun (WGS) entry which is preliminary data.</text>
</comment>
<dbReference type="GO" id="GO:0005524">
    <property type="term" value="F:ATP binding"/>
    <property type="evidence" value="ECO:0007669"/>
    <property type="project" value="UniProtKB-KW"/>
</dbReference>
<dbReference type="PANTHER" id="PTHR43895">
    <property type="entry name" value="CALCIUM/CALMODULIN-DEPENDENT PROTEIN KINASE KINASE-RELATED"/>
    <property type="match status" value="1"/>
</dbReference>
<keyword evidence="4 7" id="KW-0418">Kinase</keyword>
<protein>
    <submittedName>
        <fullName evidence="7">CBL-interacting serine threonine- kinase 7-like</fullName>
    </submittedName>
</protein>
<feature type="domain" description="Protein kinase" evidence="6">
    <location>
        <begin position="1"/>
        <end position="96"/>
    </location>
</feature>
<sequence length="96" mass="11351">MEPQVLCEVSTMRRLDHHSNILKLHDVMAIKTKIYLVMELAPDGEHFAKFSHQCRFSEFTARRYFHQLVSALLFYHQNGIAYRDIKPQNLFLDDKG</sequence>
<feature type="non-terminal residue" evidence="7">
    <location>
        <position position="96"/>
    </location>
</feature>
<dbReference type="AlphaFoldDB" id="A0A8S0PNI3"/>
<keyword evidence="3" id="KW-0547">Nucleotide-binding</keyword>
<evidence type="ECO:0000256" key="4">
    <source>
        <dbReference type="ARBA" id="ARBA00022777"/>
    </source>
</evidence>
<dbReference type="InterPro" id="IPR011009">
    <property type="entry name" value="Kinase-like_dom_sf"/>
</dbReference>
<dbReference type="OrthoDB" id="1660323at2759"/>
<evidence type="ECO:0000256" key="2">
    <source>
        <dbReference type="ARBA" id="ARBA00022679"/>
    </source>
</evidence>